<dbReference type="OrthoDB" id="5569385at2"/>
<organism evidence="2 3">
    <name type="scientific">Halomonas korlensis</name>
    <dbReference type="NCBI Taxonomy" id="463301"/>
    <lineage>
        <taxon>Bacteria</taxon>
        <taxon>Pseudomonadati</taxon>
        <taxon>Pseudomonadota</taxon>
        <taxon>Gammaproteobacteria</taxon>
        <taxon>Oceanospirillales</taxon>
        <taxon>Halomonadaceae</taxon>
        <taxon>Halomonas</taxon>
    </lineage>
</organism>
<keyword evidence="3" id="KW-1185">Reference proteome</keyword>
<dbReference type="InterPro" id="IPR046162">
    <property type="entry name" value="DUF6164"/>
</dbReference>
<name>A0A1I7GSJ7_9GAMM</name>
<evidence type="ECO:0008006" key="4">
    <source>
        <dbReference type="Google" id="ProtNLM"/>
    </source>
</evidence>
<dbReference type="RefSeq" id="WP_089793856.1">
    <property type="nucleotide sequence ID" value="NZ_FPBP01000003.1"/>
</dbReference>
<protein>
    <recommendedName>
        <fullName evidence="4">Signal transducing protein</fullName>
    </recommendedName>
</protein>
<keyword evidence="1" id="KW-1133">Transmembrane helix</keyword>
<dbReference type="AlphaFoldDB" id="A0A1I7GSJ7"/>
<evidence type="ECO:0000256" key="1">
    <source>
        <dbReference type="SAM" id="Phobius"/>
    </source>
</evidence>
<keyword evidence="1" id="KW-0472">Membrane</keyword>
<accession>A0A1I7GSJ7</accession>
<sequence>MATLLFRLNNVPDEEADEVRSLLEGHGFDTYETRAGFWGLGVAAIWLHDDAQLASARQAIDQYQQALGERVRRERDELAARGQAPTLWRRLWRHPLRIALLSALTLAILALSLLPFVWLIE</sequence>
<dbReference type="Proteomes" id="UP000198693">
    <property type="component" value="Unassembled WGS sequence"/>
</dbReference>
<dbReference type="STRING" id="463301.SAMN04487955_103209"/>
<gene>
    <name evidence="2" type="ORF">SAMN04487955_103209</name>
</gene>
<keyword evidence="1" id="KW-0812">Transmembrane</keyword>
<proteinExistence type="predicted"/>
<feature type="transmembrane region" description="Helical" evidence="1">
    <location>
        <begin position="98"/>
        <end position="120"/>
    </location>
</feature>
<evidence type="ECO:0000313" key="2">
    <source>
        <dbReference type="EMBL" id="SFU51389.1"/>
    </source>
</evidence>
<dbReference type="Pfam" id="PF19661">
    <property type="entry name" value="DUF6164"/>
    <property type="match status" value="1"/>
</dbReference>
<dbReference type="EMBL" id="FPBP01000003">
    <property type="protein sequence ID" value="SFU51389.1"/>
    <property type="molecule type" value="Genomic_DNA"/>
</dbReference>
<evidence type="ECO:0000313" key="3">
    <source>
        <dbReference type="Proteomes" id="UP000198693"/>
    </source>
</evidence>
<reference evidence="3" key="1">
    <citation type="submission" date="2016-10" db="EMBL/GenBank/DDBJ databases">
        <authorList>
            <person name="Varghese N."/>
            <person name="Submissions S."/>
        </authorList>
    </citation>
    <scope>NUCLEOTIDE SEQUENCE [LARGE SCALE GENOMIC DNA]</scope>
    <source>
        <strain evidence="3">CGMCC 1.6981</strain>
    </source>
</reference>